<name>A0AAE1P1I8_9EUCA</name>
<evidence type="ECO:0000259" key="5">
    <source>
        <dbReference type="PROSITE" id="PS50011"/>
    </source>
</evidence>
<protein>
    <recommendedName>
        <fullName evidence="5">Protein kinase domain-containing protein</fullName>
    </recommendedName>
</protein>
<keyword evidence="7" id="KW-1185">Reference proteome</keyword>
<dbReference type="AlphaFoldDB" id="A0AAE1P1I8"/>
<evidence type="ECO:0000313" key="6">
    <source>
        <dbReference type="EMBL" id="KAK4299202.1"/>
    </source>
</evidence>
<dbReference type="SMART" id="SM00220">
    <property type="entry name" value="S_TKc"/>
    <property type="match status" value="1"/>
</dbReference>
<keyword evidence="4" id="KW-0808">Transferase</keyword>
<dbReference type="InterPro" id="IPR000719">
    <property type="entry name" value="Prot_kinase_dom"/>
</dbReference>
<dbReference type="Gene3D" id="1.10.510.10">
    <property type="entry name" value="Transferase(Phosphotransferase) domain 1"/>
    <property type="match status" value="1"/>
</dbReference>
<dbReference type="InterPro" id="IPR017441">
    <property type="entry name" value="Protein_kinase_ATP_BS"/>
</dbReference>
<dbReference type="PROSITE" id="PS50011">
    <property type="entry name" value="PROTEIN_KINASE_DOM"/>
    <property type="match status" value="1"/>
</dbReference>
<dbReference type="GO" id="GO:0004674">
    <property type="term" value="F:protein serine/threonine kinase activity"/>
    <property type="evidence" value="ECO:0007669"/>
    <property type="project" value="UniProtKB-KW"/>
</dbReference>
<dbReference type="PANTHER" id="PTHR24359:SF1">
    <property type="entry name" value="INHIBITOR OF NUCLEAR FACTOR KAPPA-B KINASE EPSILON SUBUNIT HOMOLOG 1-RELATED"/>
    <property type="match status" value="1"/>
</dbReference>
<dbReference type="EMBL" id="JAWZYT010003284">
    <property type="protein sequence ID" value="KAK4299202.1"/>
    <property type="molecule type" value="Genomic_DNA"/>
</dbReference>
<proteinExistence type="inferred from homology"/>
<feature type="binding site" evidence="3">
    <location>
        <position position="60"/>
    </location>
    <ligand>
        <name>ATP</name>
        <dbReference type="ChEBI" id="CHEBI:30616"/>
    </ligand>
</feature>
<evidence type="ECO:0000256" key="3">
    <source>
        <dbReference type="PROSITE-ProRule" id="PRU10141"/>
    </source>
</evidence>
<evidence type="ECO:0000313" key="7">
    <source>
        <dbReference type="Proteomes" id="UP001292094"/>
    </source>
</evidence>
<sequence>MFKKAQVVMGNNPDPVHIFRKTRDILDDTERIQELGRGAYGVASLTKYRETLTVTKVAVKATPSKMRLFLKEAMIMYHMKGAGGTPRLLAMATDYPLMVMSVRSGCHFDDLKPNPCVSNLAKFWMSVYNSLAQSLSEIHATNCLHRDLKENNILMYHTNTEGDIPKANIIDFGLAIMNVQDVPTKSLDLPPLEKCTYKGSEWISPELHFNKISSYAADVFSLGQIIRRSINREKMKADLSKVCVAGLDELVQAMTTVQPCQRPSLTYVCKELKRLLLLCSPKISSKSTQTVTPQPHHHQQNITYLHIQDKATQFTQDVPKSPVPIHLPKNATVYNKRNPRVPCHPARYIMLYPIIYYPQPQPTQNVRKCTTANQHCAAHLAQRINVNTSKVCMRAPRRPTHPLQTPRPLKLQFVKV</sequence>
<dbReference type="PROSITE" id="PS00108">
    <property type="entry name" value="PROTEIN_KINASE_ST"/>
    <property type="match status" value="1"/>
</dbReference>
<accession>A0AAE1P1I8</accession>
<keyword evidence="1 3" id="KW-0547">Nucleotide-binding</keyword>
<dbReference type="InterPro" id="IPR008271">
    <property type="entry name" value="Ser/Thr_kinase_AS"/>
</dbReference>
<feature type="domain" description="Protein kinase" evidence="5">
    <location>
        <begin position="29"/>
        <end position="297"/>
    </location>
</feature>
<keyword evidence="2 3" id="KW-0067">ATP-binding</keyword>
<dbReference type="Proteomes" id="UP001292094">
    <property type="component" value="Unassembled WGS sequence"/>
</dbReference>
<dbReference type="PANTHER" id="PTHR24359">
    <property type="entry name" value="SERINE/THREONINE-PROTEIN KINASE SBK1"/>
    <property type="match status" value="1"/>
</dbReference>
<dbReference type="Pfam" id="PF00069">
    <property type="entry name" value="Pkinase"/>
    <property type="match status" value="1"/>
</dbReference>
<comment type="caution">
    <text evidence="6">The sequence shown here is derived from an EMBL/GenBank/DDBJ whole genome shotgun (WGS) entry which is preliminary data.</text>
</comment>
<evidence type="ECO:0000256" key="2">
    <source>
        <dbReference type="ARBA" id="ARBA00022840"/>
    </source>
</evidence>
<dbReference type="GO" id="GO:0005524">
    <property type="term" value="F:ATP binding"/>
    <property type="evidence" value="ECO:0007669"/>
    <property type="project" value="UniProtKB-UniRule"/>
</dbReference>
<reference evidence="6" key="1">
    <citation type="submission" date="2023-11" db="EMBL/GenBank/DDBJ databases">
        <title>Genome assemblies of two species of porcelain crab, Petrolisthes cinctipes and Petrolisthes manimaculis (Anomura: Porcellanidae).</title>
        <authorList>
            <person name="Angst P."/>
        </authorList>
    </citation>
    <scope>NUCLEOTIDE SEQUENCE</scope>
    <source>
        <strain evidence="6">PB745_02</strain>
        <tissue evidence="6">Gill</tissue>
    </source>
</reference>
<evidence type="ECO:0000256" key="1">
    <source>
        <dbReference type="ARBA" id="ARBA00022741"/>
    </source>
</evidence>
<evidence type="ECO:0000256" key="4">
    <source>
        <dbReference type="RuleBase" id="RU000304"/>
    </source>
</evidence>
<gene>
    <name evidence="6" type="ORF">Pmani_028495</name>
</gene>
<keyword evidence="4" id="KW-0418">Kinase</keyword>
<organism evidence="6 7">
    <name type="scientific">Petrolisthes manimaculis</name>
    <dbReference type="NCBI Taxonomy" id="1843537"/>
    <lineage>
        <taxon>Eukaryota</taxon>
        <taxon>Metazoa</taxon>
        <taxon>Ecdysozoa</taxon>
        <taxon>Arthropoda</taxon>
        <taxon>Crustacea</taxon>
        <taxon>Multicrustacea</taxon>
        <taxon>Malacostraca</taxon>
        <taxon>Eumalacostraca</taxon>
        <taxon>Eucarida</taxon>
        <taxon>Decapoda</taxon>
        <taxon>Pleocyemata</taxon>
        <taxon>Anomura</taxon>
        <taxon>Galatheoidea</taxon>
        <taxon>Porcellanidae</taxon>
        <taxon>Petrolisthes</taxon>
    </lineage>
</organism>
<dbReference type="SUPFAM" id="SSF56112">
    <property type="entry name" value="Protein kinase-like (PK-like)"/>
    <property type="match status" value="1"/>
</dbReference>
<keyword evidence="4" id="KW-0723">Serine/threonine-protein kinase</keyword>
<dbReference type="PROSITE" id="PS00107">
    <property type="entry name" value="PROTEIN_KINASE_ATP"/>
    <property type="match status" value="1"/>
</dbReference>
<dbReference type="InterPro" id="IPR011009">
    <property type="entry name" value="Kinase-like_dom_sf"/>
</dbReference>
<comment type="similarity">
    <text evidence="4">Belongs to the protein kinase superfamily.</text>
</comment>